<dbReference type="Proteomes" id="UP000249769">
    <property type="component" value="Unassembled WGS sequence"/>
</dbReference>
<gene>
    <name evidence="2" type="ORF">DI595_02365</name>
</gene>
<dbReference type="EMBL" id="QFOL01000010">
    <property type="protein sequence ID" value="PZP53763.1"/>
    <property type="molecule type" value="Genomic_DNA"/>
</dbReference>
<proteinExistence type="predicted"/>
<protein>
    <submittedName>
        <fullName evidence="2">Uncharacterized protein</fullName>
    </submittedName>
</protein>
<evidence type="ECO:0000313" key="2">
    <source>
        <dbReference type="EMBL" id="PZP53763.1"/>
    </source>
</evidence>
<accession>A0A2W5FFM9</accession>
<evidence type="ECO:0000256" key="1">
    <source>
        <dbReference type="SAM" id="Coils"/>
    </source>
</evidence>
<sequence>MNDKKHTPVSSDHIAEQIDAIAITLSRLEREATKLSLAAVSGDEKAAQRLSEINADIERAQSDRTILQRAEKAALQIELAADNRAEEERRQRHYMNAVNTAVELVGRAERLQAVIEEFGQIVAAMTANERLISSEMRLAKKEIHPRAGQFRAQPMAFIAVENVFGKGDFANESIAQIIRDAWTLLLEDAQPKGDE</sequence>
<keyword evidence="1" id="KW-0175">Coiled coil</keyword>
<evidence type="ECO:0000313" key="3">
    <source>
        <dbReference type="Proteomes" id="UP000249769"/>
    </source>
</evidence>
<comment type="caution">
    <text evidence="2">The sequence shown here is derived from an EMBL/GenBank/DDBJ whole genome shotgun (WGS) entry which is preliminary data.</text>
</comment>
<dbReference type="AlphaFoldDB" id="A0A2W5FFM9"/>
<organism evidence="2 3">
    <name type="scientific">Agrobacterium fabrum</name>
    <dbReference type="NCBI Taxonomy" id="1176649"/>
    <lineage>
        <taxon>Bacteria</taxon>
        <taxon>Pseudomonadati</taxon>
        <taxon>Pseudomonadota</taxon>
        <taxon>Alphaproteobacteria</taxon>
        <taxon>Hyphomicrobiales</taxon>
        <taxon>Rhizobiaceae</taxon>
        <taxon>Rhizobium/Agrobacterium group</taxon>
        <taxon>Agrobacterium</taxon>
        <taxon>Agrobacterium tumefaciens complex</taxon>
    </lineage>
</organism>
<reference evidence="2 3" key="1">
    <citation type="submission" date="2017-08" db="EMBL/GenBank/DDBJ databases">
        <title>Infants hospitalized years apart are colonized by the same room-sourced microbial strains.</title>
        <authorList>
            <person name="Brooks B."/>
            <person name="Olm M.R."/>
            <person name="Firek B.A."/>
            <person name="Baker R."/>
            <person name="Thomas B.C."/>
            <person name="Morowitz M.J."/>
            <person name="Banfield J.F."/>
        </authorList>
    </citation>
    <scope>NUCLEOTIDE SEQUENCE [LARGE SCALE GENOMIC DNA]</scope>
    <source>
        <strain evidence="2">S2_009_000_R2_73</strain>
    </source>
</reference>
<feature type="coiled-coil region" evidence="1">
    <location>
        <begin position="43"/>
        <end position="90"/>
    </location>
</feature>
<name>A0A2W5FFM9_9HYPH</name>